<keyword evidence="1" id="KW-0436">Ligase</keyword>
<accession>A0ABU4K096</accession>
<name>A0ABU4K096_9ACTN</name>
<dbReference type="SUPFAM" id="SSF53244">
    <property type="entry name" value="MurD-like peptide ligases, peptide-binding domain"/>
    <property type="match status" value="1"/>
</dbReference>
<keyword evidence="3" id="KW-0067">ATP-binding</keyword>
<keyword evidence="2" id="KW-0547">Nucleotide-binding</keyword>
<evidence type="ECO:0000313" key="5">
    <source>
        <dbReference type="Proteomes" id="UP001278571"/>
    </source>
</evidence>
<reference evidence="4 5" key="1">
    <citation type="submission" date="2023-10" db="EMBL/GenBank/DDBJ databases">
        <authorList>
            <person name="Wang X.X."/>
        </authorList>
    </citation>
    <scope>NUCLEOTIDE SEQUENCE [LARGE SCALE GENOMIC DNA]</scope>
    <source>
        <strain evidence="4 5">NBRC 12816</strain>
    </source>
</reference>
<dbReference type="InterPro" id="IPR051046">
    <property type="entry name" value="MurCDEF_CellWall_CoF430Synth"/>
</dbReference>
<evidence type="ECO:0000313" key="4">
    <source>
        <dbReference type="EMBL" id="MDX2291186.1"/>
    </source>
</evidence>
<gene>
    <name evidence="4" type="ORF">R2363_03220</name>
</gene>
<feature type="non-terminal residue" evidence="4">
    <location>
        <position position="116"/>
    </location>
</feature>
<evidence type="ECO:0000256" key="3">
    <source>
        <dbReference type="ARBA" id="ARBA00022840"/>
    </source>
</evidence>
<dbReference type="InterPro" id="IPR036565">
    <property type="entry name" value="Mur-like_cat_sf"/>
</dbReference>
<protein>
    <recommendedName>
        <fullName evidence="6">UDP-N-acetylmuramoyl-tripeptide--D-alanyl-D-alanine ligase</fullName>
    </recommendedName>
</protein>
<organism evidence="4 5">
    <name type="scientific">Streptomyces roseolus</name>
    <dbReference type="NCBI Taxonomy" id="67358"/>
    <lineage>
        <taxon>Bacteria</taxon>
        <taxon>Bacillati</taxon>
        <taxon>Actinomycetota</taxon>
        <taxon>Actinomycetes</taxon>
        <taxon>Kitasatosporales</taxon>
        <taxon>Streptomycetaceae</taxon>
        <taxon>Streptomyces</taxon>
    </lineage>
</organism>
<evidence type="ECO:0000256" key="2">
    <source>
        <dbReference type="ARBA" id="ARBA00022741"/>
    </source>
</evidence>
<evidence type="ECO:0000256" key="1">
    <source>
        <dbReference type="ARBA" id="ARBA00022598"/>
    </source>
</evidence>
<proteinExistence type="predicted"/>
<dbReference type="EMBL" id="JAWJZF010000183">
    <property type="protein sequence ID" value="MDX2291186.1"/>
    <property type="molecule type" value="Genomic_DNA"/>
</dbReference>
<dbReference type="Gene3D" id="3.40.1190.10">
    <property type="entry name" value="Mur-like, catalytic domain"/>
    <property type="match status" value="1"/>
</dbReference>
<evidence type="ECO:0008006" key="6">
    <source>
        <dbReference type="Google" id="ProtNLM"/>
    </source>
</evidence>
<dbReference type="SUPFAM" id="SSF53623">
    <property type="entry name" value="MurD-like peptide ligases, catalytic domain"/>
    <property type="match status" value="1"/>
</dbReference>
<feature type="non-terminal residue" evidence="4">
    <location>
        <position position="1"/>
    </location>
</feature>
<keyword evidence="5" id="KW-1185">Reference proteome</keyword>
<dbReference type="PANTHER" id="PTHR43024:SF1">
    <property type="entry name" value="UDP-N-ACETYLMURAMOYL-TRIPEPTIDE--D-ALANYL-D-ALANINE LIGASE"/>
    <property type="match status" value="1"/>
</dbReference>
<comment type="caution">
    <text evidence="4">The sequence shown here is derived from an EMBL/GenBank/DDBJ whole genome shotgun (WGS) entry which is preliminary data.</text>
</comment>
<dbReference type="Proteomes" id="UP001278571">
    <property type="component" value="Unassembled WGS sequence"/>
</dbReference>
<dbReference type="PANTHER" id="PTHR43024">
    <property type="entry name" value="UDP-N-ACETYLMURAMOYL-TRIPEPTIDE--D-ALANYL-D-ALANINE LIGASE"/>
    <property type="match status" value="1"/>
</dbReference>
<dbReference type="Gene3D" id="3.90.190.20">
    <property type="entry name" value="Mur ligase, C-terminal domain"/>
    <property type="match status" value="1"/>
</dbReference>
<sequence>GDDDILACAADAEGSDVRARLANIEVSFRLNVPGRHMVTNALIALLAAEALGADPLACAAALAGFQAVSGRGVQRRLPSGALLLDESYNASSASVRAALAVLRLLPAERRVAVLGD</sequence>
<dbReference type="InterPro" id="IPR036615">
    <property type="entry name" value="Mur_ligase_C_dom_sf"/>
</dbReference>